<feature type="region of interest" description="Disordered" evidence="1">
    <location>
        <begin position="158"/>
        <end position="396"/>
    </location>
</feature>
<sequence length="921" mass="100687">MASPPTALASIPIQSEAQPLSFSQLPASQSQSSEPVTTNGTYGEPPPSQPPNSMSAPAPRVFVYPNGTSIPIFVEANGVSNNRPKIVRSLKKHGAELVHDPANARIILVEPISKEGRYFVREWQADAGKSVLDVAWAAASLERGRALMQEDQYGGFGNLSGEEIKDDDDVFDHDGEGRDGVEGEKSVTPAKLKRKKDKDLASATTSQPIPSRPAAINSNQAAFSQGSSIPISESIQSPSPSSSRPVPISISNGSSSTQHNTSNRGYDATNSSRPPSNPRPMSQEMGRRPSNSNEKRSEFKAPGLPTPPGTSSSTSVDFSGYQYPSGATQSPSPSQQQPPPSVLYAPYQTYGPSTSQSFAPPSSQTYDVSSNSRQYGQPQTFSQTYSQPQPPPSQFSNQVALVDRRSIPQGLTLEMQHQMAVFASMSPEMQQLFLQMQGAQMPRALPAPPGFSAPPAPLATSWDNTPQGISSDQYSFASTQNQHFNYNNLSQNFQQTHIPNGNGNGFQVESYSPPPPPSQHSSSSNHGRLQTPPRSSFSLSSQEADLEPETPPIAILERGGSSKSKGKKRSREALDAEDDETSSITSARQYRSKKSSKRREKHKDLWTSDPLPSQVSPSQKPPPIGIFTGANGKPIKFFYQLISKDPEKKRIHHISKIKANGGAITSNIQDAAYIILIPQSPLYFDNLKSECIAIDRVALKATFIDACLEEGAIVNEEDYILDLKTKDSPAAKKTRGRPSTHSISFNTSDASPIDEELESILESLPTPPPPEYLHNGNNKFTDEEHEFVLKCAAIIYRRNPQIPNTKLFAIIGEKCTSHSAASWNHHSSTTWAVDLEMVRSQVKEDVSREEKDGQSNGVEHEEADLQNITNFFAVEPEGSDESLWVDLAEKHQCITARSWQEFYQNKQEEVNLRLRSALGME</sequence>
<feature type="compositionally biased region" description="Polar residues" evidence="1">
    <location>
        <begin position="493"/>
        <end position="509"/>
    </location>
</feature>
<dbReference type="AlphaFoldDB" id="A0A0H2S5Z6"/>
<feature type="region of interest" description="Disordered" evidence="1">
    <location>
        <begin position="493"/>
        <end position="626"/>
    </location>
</feature>
<dbReference type="Proteomes" id="UP000053477">
    <property type="component" value="Unassembled WGS sequence"/>
</dbReference>
<feature type="region of interest" description="Disordered" evidence="1">
    <location>
        <begin position="729"/>
        <end position="749"/>
    </location>
</feature>
<name>A0A0H2S5Z6_9AGAM</name>
<feature type="compositionally biased region" description="Polar residues" evidence="1">
    <location>
        <begin position="216"/>
        <end position="226"/>
    </location>
</feature>
<feature type="compositionally biased region" description="Basic and acidic residues" evidence="1">
    <location>
        <begin position="172"/>
        <end position="185"/>
    </location>
</feature>
<evidence type="ECO:0000313" key="3">
    <source>
        <dbReference type="Proteomes" id="UP000053477"/>
    </source>
</evidence>
<feature type="compositionally biased region" description="Low complexity" evidence="1">
    <location>
        <begin position="270"/>
        <end position="282"/>
    </location>
</feature>
<keyword evidence="3" id="KW-1185">Reference proteome</keyword>
<feature type="compositionally biased region" description="Polar residues" evidence="1">
    <location>
        <begin position="739"/>
        <end position="749"/>
    </location>
</feature>
<feature type="region of interest" description="Disordered" evidence="1">
    <location>
        <begin position="1"/>
        <end position="60"/>
    </location>
</feature>
<evidence type="ECO:0000256" key="1">
    <source>
        <dbReference type="SAM" id="MobiDB-lite"/>
    </source>
</evidence>
<feature type="compositionally biased region" description="Low complexity" evidence="1">
    <location>
        <begin position="377"/>
        <end position="387"/>
    </location>
</feature>
<protein>
    <submittedName>
        <fullName evidence="2">Uncharacterized protein</fullName>
    </submittedName>
</protein>
<feature type="compositionally biased region" description="Polar residues" evidence="1">
    <location>
        <begin position="12"/>
        <end position="41"/>
    </location>
</feature>
<proteinExistence type="predicted"/>
<gene>
    <name evidence="2" type="ORF">SCHPADRAFT_187692</name>
</gene>
<feature type="compositionally biased region" description="Basic residues" evidence="1">
    <location>
        <begin position="590"/>
        <end position="601"/>
    </location>
</feature>
<dbReference type="STRING" id="27342.A0A0H2S5Z6"/>
<feature type="compositionally biased region" description="Polar residues" evidence="1">
    <location>
        <begin position="350"/>
        <end position="376"/>
    </location>
</feature>
<organism evidence="2 3">
    <name type="scientific">Schizopora paradoxa</name>
    <dbReference type="NCBI Taxonomy" id="27342"/>
    <lineage>
        <taxon>Eukaryota</taxon>
        <taxon>Fungi</taxon>
        <taxon>Dikarya</taxon>
        <taxon>Basidiomycota</taxon>
        <taxon>Agaricomycotina</taxon>
        <taxon>Agaricomycetes</taxon>
        <taxon>Hymenochaetales</taxon>
        <taxon>Schizoporaceae</taxon>
        <taxon>Schizopora</taxon>
    </lineage>
</organism>
<feature type="compositionally biased region" description="Low complexity" evidence="1">
    <location>
        <begin position="227"/>
        <end position="251"/>
    </location>
</feature>
<accession>A0A0H2S5Z6</accession>
<dbReference type="EMBL" id="KQ085909">
    <property type="protein sequence ID" value="KLO17058.1"/>
    <property type="molecule type" value="Genomic_DNA"/>
</dbReference>
<dbReference type="InParanoid" id="A0A0H2S5Z6"/>
<evidence type="ECO:0000313" key="2">
    <source>
        <dbReference type="EMBL" id="KLO17058.1"/>
    </source>
</evidence>
<dbReference type="OrthoDB" id="3267102at2759"/>
<feature type="compositionally biased region" description="Polar residues" evidence="1">
    <location>
        <begin position="525"/>
        <end position="543"/>
    </location>
</feature>
<feature type="compositionally biased region" description="Polar residues" evidence="1">
    <location>
        <begin position="252"/>
        <end position="264"/>
    </location>
</feature>
<reference evidence="2 3" key="1">
    <citation type="submission" date="2015-04" db="EMBL/GenBank/DDBJ databases">
        <title>Complete genome sequence of Schizopora paradoxa KUC8140, a cosmopolitan wood degrader in East Asia.</title>
        <authorList>
            <consortium name="DOE Joint Genome Institute"/>
            <person name="Min B."/>
            <person name="Park H."/>
            <person name="Jang Y."/>
            <person name="Kim J.-J."/>
            <person name="Kim K.H."/>
            <person name="Pangilinan J."/>
            <person name="Lipzen A."/>
            <person name="Riley R."/>
            <person name="Grigoriev I.V."/>
            <person name="Spatafora J.W."/>
            <person name="Choi I.-G."/>
        </authorList>
    </citation>
    <scope>NUCLEOTIDE SEQUENCE [LARGE SCALE GENOMIC DNA]</scope>
    <source>
        <strain evidence="2 3">KUC8140</strain>
    </source>
</reference>